<dbReference type="Proteomes" id="UP000190890">
    <property type="component" value="Unassembled WGS sequence"/>
</dbReference>
<dbReference type="OrthoDB" id="2019396at2"/>
<dbReference type="STRING" id="29367.CLPUN_42240"/>
<proteinExistence type="predicted"/>
<evidence type="ECO:0000256" key="1">
    <source>
        <dbReference type="SAM" id="MobiDB-lite"/>
    </source>
</evidence>
<dbReference type="Pfam" id="PF06381">
    <property type="entry name" value="Phage_portal_3"/>
    <property type="match status" value="1"/>
</dbReference>
<sequence length="523" mass="59523">MSKNKRYKNKANNRNSGTTSDPPRKQAQDSFQNPLARLGIGSNSLLEGTQYPIRRMTQNYNLMNSLYRNSWIAKKIINTIPEDMCKNWFSISAELTPEQQDRFDKLEQRTLVKEKIVESLTWGRLYGGAGAIMLIEGHEDILDEPLNIDDIMPNSFKGLMVLDRWSGIYPGIELITDINDPDFGLPDFYEIKDINGEIKQKVHHSRVLRFIGRKLPFWEDQTEMHWGTSELEHVYDELAKRDNTSWNIAALVFQANVLVNKVKGLDQMMAITDVYTQQDFYNVKTAQNQLRSSSAMMLIGEEDEVSALNYTFAGLNDIYESFMLDVAGACDIPVTRLFGRAPAGMNATGESDENMYYDMIGKQQESVLEPKINKLLPVMFMSEFGKVPDDLGVKFNPIKTPSDSEMAEVVSKKVSAIKDVYDSGIISQKTAMSELHEISYTTNMFTNITDEDIANADDSTNPMGDMPIGDDMQYDTEEEYSQGFMGTKAKNRSNVQESFATDHQGAREETNWIDRLKEYIKNH</sequence>
<accession>A0A1S8T8A9</accession>
<keyword evidence="4" id="KW-1185">Reference proteome</keyword>
<feature type="compositionally biased region" description="Basic residues" evidence="1">
    <location>
        <begin position="1"/>
        <end position="11"/>
    </location>
</feature>
<comment type="caution">
    <text evidence="3">The sequence shown here is derived from an EMBL/GenBank/DDBJ whole genome shotgun (WGS) entry which is preliminary data.</text>
</comment>
<dbReference type="EMBL" id="LZZM01000206">
    <property type="protein sequence ID" value="OOM73986.1"/>
    <property type="molecule type" value="Genomic_DNA"/>
</dbReference>
<evidence type="ECO:0000313" key="4">
    <source>
        <dbReference type="Proteomes" id="UP000190890"/>
    </source>
</evidence>
<protein>
    <recommendedName>
        <fullName evidence="2">Anti-CBASS protein Acb1-like N-terminal domain-containing protein</fullName>
    </recommendedName>
</protein>
<name>A0A1S8T8A9_9CLOT</name>
<dbReference type="InterPro" id="IPR024459">
    <property type="entry name" value="Acb1-like_N"/>
</dbReference>
<feature type="domain" description="Anti-CBASS protein Acb1-like N-terminal" evidence="2">
    <location>
        <begin position="64"/>
        <end position="417"/>
    </location>
</feature>
<dbReference type="AlphaFoldDB" id="A0A1S8T8A9"/>
<evidence type="ECO:0000313" key="3">
    <source>
        <dbReference type="EMBL" id="OOM73986.1"/>
    </source>
</evidence>
<evidence type="ECO:0000259" key="2">
    <source>
        <dbReference type="Pfam" id="PF06381"/>
    </source>
</evidence>
<dbReference type="NCBIfam" id="TIGR01555">
    <property type="entry name" value="phge_rel_HI1409"/>
    <property type="match status" value="1"/>
</dbReference>
<dbReference type="RefSeq" id="WP_077849171.1">
    <property type="nucleotide sequence ID" value="NZ_LZZM01000206.1"/>
</dbReference>
<reference evidence="3 4" key="1">
    <citation type="submission" date="2016-05" db="EMBL/GenBank/DDBJ databases">
        <title>Microbial solvent formation.</title>
        <authorList>
            <person name="Poehlein A."/>
            <person name="Montoya Solano J.D."/>
            <person name="Flitsch S."/>
            <person name="Krabben P."/>
            <person name="Duerre P."/>
            <person name="Daniel R."/>
        </authorList>
    </citation>
    <scope>NUCLEOTIDE SEQUENCE [LARGE SCALE GENOMIC DNA]</scope>
    <source>
        <strain evidence="3 4">DSM 2619</strain>
    </source>
</reference>
<organism evidence="3 4">
    <name type="scientific">Clostridium puniceum</name>
    <dbReference type="NCBI Taxonomy" id="29367"/>
    <lineage>
        <taxon>Bacteria</taxon>
        <taxon>Bacillati</taxon>
        <taxon>Bacillota</taxon>
        <taxon>Clostridia</taxon>
        <taxon>Eubacteriales</taxon>
        <taxon>Clostridiaceae</taxon>
        <taxon>Clostridium</taxon>
    </lineage>
</organism>
<gene>
    <name evidence="3" type="ORF">CLPUN_42240</name>
</gene>
<dbReference type="InterPro" id="IPR006445">
    <property type="entry name" value="Phage-assoc_HI1409"/>
</dbReference>
<feature type="region of interest" description="Disordered" evidence="1">
    <location>
        <begin position="1"/>
        <end position="29"/>
    </location>
</feature>